<evidence type="ECO:0000313" key="2">
    <source>
        <dbReference type="Proteomes" id="UP000190130"/>
    </source>
</evidence>
<evidence type="ECO:0000313" key="1">
    <source>
        <dbReference type="EMBL" id="SKB97627.1"/>
    </source>
</evidence>
<gene>
    <name evidence="1" type="ORF">SAMN05660750_03390</name>
</gene>
<dbReference type="EMBL" id="FUYX01000009">
    <property type="protein sequence ID" value="SKB97627.1"/>
    <property type="molecule type" value="Genomic_DNA"/>
</dbReference>
<organism evidence="1 2">
    <name type="scientific">Bosea thiooxidans</name>
    <dbReference type="NCBI Taxonomy" id="53254"/>
    <lineage>
        <taxon>Bacteria</taxon>
        <taxon>Pseudomonadati</taxon>
        <taxon>Pseudomonadota</taxon>
        <taxon>Alphaproteobacteria</taxon>
        <taxon>Hyphomicrobiales</taxon>
        <taxon>Boseaceae</taxon>
        <taxon>Bosea</taxon>
    </lineage>
</organism>
<dbReference type="AlphaFoldDB" id="A0A1T5FNG9"/>
<proteinExistence type="predicted"/>
<protein>
    <recommendedName>
        <fullName evidence="3">DDE superfamily endonuclease</fullName>
    </recommendedName>
</protein>
<reference evidence="1 2" key="1">
    <citation type="submission" date="2017-02" db="EMBL/GenBank/DDBJ databases">
        <authorList>
            <person name="Peterson S.W."/>
        </authorList>
    </citation>
    <scope>NUCLEOTIDE SEQUENCE [LARGE SCALE GENOMIC DNA]</scope>
    <source>
        <strain evidence="1 2">DSM 9653</strain>
    </source>
</reference>
<dbReference type="Proteomes" id="UP000190130">
    <property type="component" value="Unassembled WGS sequence"/>
</dbReference>
<evidence type="ECO:0008006" key="3">
    <source>
        <dbReference type="Google" id="ProtNLM"/>
    </source>
</evidence>
<sequence>MIGGEDAWLIVDDTALPKKGTHSVGVAPRSNALQRSVSGRFRFRSVDWT</sequence>
<name>A0A1T5FNG9_9HYPH</name>
<accession>A0A1T5FNG9</accession>